<evidence type="ECO:0000256" key="9">
    <source>
        <dbReference type="ARBA" id="ARBA00022842"/>
    </source>
</evidence>
<keyword evidence="12" id="KW-1185">Reference proteome</keyword>
<evidence type="ECO:0000256" key="5">
    <source>
        <dbReference type="ARBA" id="ARBA00022694"/>
    </source>
</evidence>
<dbReference type="EMBL" id="JAUJFI010000028">
    <property type="protein sequence ID" value="MDQ2102716.1"/>
    <property type="molecule type" value="Genomic_DNA"/>
</dbReference>
<name>A0ABU0WEZ9_9PROT</name>
<evidence type="ECO:0000256" key="2">
    <source>
        <dbReference type="ARBA" id="ARBA00007599"/>
    </source>
</evidence>
<evidence type="ECO:0000256" key="3">
    <source>
        <dbReference type="ARBA" id="ARBA00019010"/>
    </source>
</evidence>
<dbReference type="PANTHER" id="PTHR33540">
    <property type="entry name" value="TRNA THREONYLCARBAMOYLADENOSINE BIOSYNTHESIS PROTEIN TSAE"/>
    <property type="match status" value="1"/>
</dbReference>
<evidence type="ECO:0000256" key="6">
    <source>
        <dbReference type="ARBA" id="ARBA00022723"/>
    </source>
</evidence>
<reference evidence="11 12" key="1">
    <citation type="submission" date="2023-06" db="EMBL/GenBank/DDBJ databases">
        <title>Azospirillum isscasensis sp.nov, a bacterium isolated from rhizosphere soil of rice.</title>
        <authorList>
            <person name="Wang H."/>
        </authorList>
    </citation>
    <scope>NUCLEOTIDE SEQUENCE [LARGE SCALE GENOMIC DNA]</scope>
    <source>
        <strain evidence="11 12">C340-1</strain>
    </source>
</reference>
<evidence type="ECO:0000256" key="1">
    <source>
        <dbReference type="ARBA" id="ARBA00004496"/>
    </source>
</evidence>
<evidence type="ECO:0000256" key="7">
    <source>
        <dbReference type="ARBA" id="ARBA00022741"/>
    </source>
</evidence>
<evidence type="ECO:0000313" key="12">
    <source>
        <dbReference type="Proteomes" id="UP001227317"/>
    </source>
</evidence>
<dbReference type="Proteomes" id="UP001227317">
    <property type="component" value="Unassembled WGS sequence"/>
</dbReference>
<dbReference type="InterPro" id="IPR027417">
    <property type="entry name" value="P-loop_NTPase"/>
</dbReference>
<comment type="subcellular location">
    <subcellularLocation>
        <location evidence="1">Cytoplasm</location>
    </subcellularLocation>
</comment>
<protein>
    <recommendedName>
        <fullName evidence="3">tRNA threonylcarbamoyladenosine biosynthesis protein TsaE</fullName>
    </recommendedName>
    <alternativeName>
        <fullName evidence="10">t(6)A37 threonylcarbamoyladenosine biosynthesis protein TsaE</fullName>
    </alternativeName>
</protein>
<dbReference type="NCBIfam" id="TIGR00150">
    <property type="entry name" value="T6A_YjeE"/>
    <property type="match status" value="1"/>
</dbReference>
<keyword evidence="4" id="KW-0963">Cytoplasm</keyword>
<dbReference type="PANTHER" id="PTHR33540:SF2">
    <property type="entry name" value="TRNA THREONYLCARBAMOYLADENOSINE BIOSYNTHESIS PROTEIN TSAE"/>
    <property type="match status" value="1"/>
</dbReference>
<accession>A0ABU0WEZ9</accession>
<keyword evidence="8" id="KW-0067">ATP-binding</keyword>
<sequence length="172" mass="18327">MTPSTDMTPTDSTPGARAVALPGEAATAALARRLAAALAPGDLVALRGDLGAGKTALSRALIRAVTEEDAEVPSPTFTLVQTYDTDIGPVWHFDLYRLSGPDEVTELGWDEARTEAVLLVEWPDRLGPLLPADRLDIEMGFAGPNGRRARLTGHGAWESRLDTLDLSGLDRP</sequence>
<gene>
    <name evidence="11" type="primary">tsaE</name>
    <name evidence="11" type="ORF">QSG27_08450</name>
</gene>
<organism evidence="11 12">
    <name type="scientific">Azospirillum isscasi</name>
    <dbReference type="NCBI Taxonomy" id="3053926"/>
    <lineage>
        <taxon>Bacteria</taxon>
        <taxon>Pseudomonadati</taxon>
        <taxon>Pseudomonadota</taxon>
        <taxon>Alphaproteobacteria</taxon>
        <taxon>Rhodospirillales</taxon>
        <taxon>Azospirillaceae</taxon>
        <taxon>Azospirillum</taxon>
    </lineage>
</organism>
<keyword evidence="9" id="KW-0460">Magnesium</keyword>
<evidence type="ECO:0000313" key="11">
    <source>
        <dbReference type="EMBL" id="MDQ2102716.1"/>
    </source>
</evidence>
<evidence type="ECO:0000256" key="4">
    <source>
        <dbReference type="ARBA" id="ARBA00022490"/>
    </source>
</evidence>
<proteinExistence type="inferred from homology"/>
<evidence type="ECO:0000256" key="8">
    <source>
        <dbReference type="ARBA" id="ARBA00022840"/>
    </source>
</evidence>
<dbReference type="Gene3D" id="3.40.50.300">
    <property type="entry name" value="P-loop containing nucleotide triphosphate hydrolases"/>
    <property type="match status" value="1"/>
</dbReference>
<dbReference type="InterPro" id="IPR003442">
    <property type="entry name" value="T6A_TsaE"/>
</dbReference>
<keyword evidence="6" id="KW-0479">Metal-binding</keyword>
<keyword evidence="5" id="KW-0819">tRNA processing</keyword>
<evidence type="ECO:0000256" key="10">
    <source>
        <dbReference type="ARBA" id="ARBA00032441"/>
    </source>
</evidence>
<comment type="similarity">
    <text evidence="2">Belongs to the TsaE family.</text>
</comment>
<dbReference type="Pfam" id="PF02367">
    <property type="entry name" value="TsaE"/>
    <property type="match status" value="1"/>
</dbReference>
<dbReference type="RefSeq" id="WP_306705088.1">
    <property type="nucleotide sequence ID" value="NZ_JAUJFI010000028.1"/>
</dbReference>
<comment type="caution">
    <text evidence="11">The sequence shown here is derived from an EMBL/GenBank/DDBJ whole genome shotgun (WGS) entry which is preliminary data.</text>
</comment>
<dbReference type="SUPFAM" id="SSF52540">
    <property type="entry name" value="P-loop containing nucleoside triphosphate hydrolases"/>
    <property type="match status" value="1"/>
</dbReference>
<keyword evidence="7" id="KW-0547">Nucleotide-binding</keyword>